<dbReference type="AlphaFoldDB" id="A0A0P9FB33"/>
<evidence type="ECO:0000313" key="3">
    <source>
        <dbReference type="Proteomes" id="UP000050509"/>
    </source>
</evidence>
<evidence type="ECO:0000313" key="2">
    <source>
        <dbReference type="EMBL" id="KPV49800.1"/>
    </source>
</evidence>
<comment type="caution">
    <text evidence="2">The sequence shown here is derived from an EMBL/GenBank/DDBJ whole genome shotgun (WGS) entry which is preliminary data.</text>
</comment>
<sequence>LGAATLASLLLGKSAPSASTLPSRNRAAPADGAATPQSLLEDLRGRLERARATPAGPRRAALLVALRYRINVERDKLASADDRAAISAIEAEALGL</sequence>
<dbReference type="EMBL" id="LJCR01001740">
    <property type="protein sequence ID" value="KPV49800.1"/>
    <property type="molecule type" value="Genomic_DNA"/>
</dbReference>
<reference evidence="2 3" key="1">
    <citation type="submission" date="2015-09" db="EMBL/GenBank/DDBJ databases">
        <title>Draft genome sequence of Kouleothrix aurantiaca JCM 19913.</title>
        <authorList>
            <person name="Hemp J."/>
        </authorList>
    </citation>
    <scope>NUCLEOTIDE SEQUENCE [LARGE SCALE GENOMIC DNA]</scope>
    <source>
        <strain evidence="2 3">COM-B</strain>
    </source>
</reference>
<keyword evidence="3" id="KW-1185">Reference proteome</keyword>
<gene>
    <name evidence="2" type="ORF">SE17_30550</name>
</gene>
<name>A0A0P9FB33_9CHLR</name>
<feature type="non-terminal residue" evidence="2">
    <location>
        <position position="1"/>
    </location>
</feature>
<dbReference type="Proteomes" id="UP000050509">
    <property type="component" value="Unassembled WGS sequence"/>
</dbReference>
<accession>A0A0P9FB33</accession>
<organism evidence="2 3">
    <name type="scientific">Kouleothrix aurantiaca</name>
    <dbReference type="NCBI Taxonomy" id="186479"/>
    <lineage>
        <taxon>Bacteria</taxon>
        <taxon>Bacillati</taxon>
        <taxon>Chloroflexota</taxon>
        <taxon>Chloroflexia</taxon>
        <taxon>Chloroflexales</taxon>
        <taxon>Roseiflexineae</taxon>
        <taxon>Roseiflexaceae</taxon>
        <taxon>Kouleothrix</taxon>
    </lineage>
</organism>
<feature type="region of interest" description="Disordered" evidence="1">
    <location>
        <begin position="16"/>
        <end position="38"/>
    </location>
</feature>
<evidence type="ECO:0000256" key="1">
    <source>
        <dbReference type="SAM" id="MobiDB-lite"/>
    </source>
</evidence>
<protein>
    <submittedName>
        <fullName evidence="2">Uncharacterized protein</fullName>
    </submittedName>
</protein>
<proteinExistence type="predicted"/>